<dbReference type="PANTHER" id="PTHR43581">
    <property type="entry name" value="ATP/GTP PHOSPHATASE"/>
    <property type="match status" value="1"/>
</dbReference>
<dbReference type="CDD" id="cd00267">
    <property type="entry name" value="ABC_ATPase"/>
    <property type="match status" value="1"/>
</dbReference>
<name>A0A552EC22_MICAE</name>
<evidence type="ECO:0000313" key="3">
    <source>
        <dbReference type="Proteomes" id="UP000315113"/>
    </source>
</evidence>
<evidence type="ECO:0000259" key="1">
    <source>
        <dbReference type="Pfam" id="PF13175"/>
    </source>
</evidence>
<dbReference type="Pfam" id="PF13175">
    <property type="entry name" value="AAA_15"/>
    <property type="match status" value="1"/>
</dbReference>
<dbReference type="SUPFAM" id="SSF52540">
    <property type="entry name" value="P-loop containing nucleoside triphosphate hydrolases"/>
    <property type="match status" value="1"/>
</dbReference>
<dbReference type="EMBL" id="SFBH01000148">
    <property type="protein sequence ID" value="TRU31913.1"/>
    <property type="molecule type" value="Genomic_DNA"/>
</dbReference>
<dbReference type="InterPro" id="IPR027417">
    <property type="entry name" value="P-loop_NTPase"/>
</dbReference>
<reference evidence="2 3" key="1">
    <citation type="submission" date="2019-01" db="EMBL/GenBank/DDBJ databases">
        <title>Coherence of Microcystis species and biogeography revealed through population genomics.</title>
        <authorList>
            <person name="Perez-Carrascal O.M."/>
            <person name="Terrat Y."/>
            <person name="Giani A."/>
            <person name="Fortin N."/>
            <person name="Tromas N."/>
            <person name="Shapiro B.J."/>
        </authorList>
    </citation>
    <scope>NUCLEOTIDE SEQUENCE [LARGE SCALE GENOMIC DNA]</scope>
    <source>
        <strain evidence="2">Ma_MB_F_20061100_S20D</strain>
    </source>
</reference>
<dbReference type="Gene3D" id="3.40.50.300">
    <property type="entry name" value="P-loop containing nucleotide triphosphate hydrolases"/>
    <property type="match status" value="2"/>
</dbReference>
<organism evidence="2 3">
    <name type="scientific">Microcystis aeruginosa Ma_MB_F_20061100_S20D</name>
    <dbReference type="NCBI Taxonomy" id="2486253"/>
    <lineage>
        <taxon>Bacteria</taxon>
        <taxon>Bacillati</taxon>
        <taxon>Cyanobacteriota</taxon>
        <taxon>Cyanophyceae</taxon>
        <taxon>Oscillatoriophycideae</taxon>
        <taxon>Chroococcales</taxon>
        <taxon>Microcystaceae</taxon>
        <taxon>Microcystis</taxon>
    </lineage>
</organism>
<keyword evidence="2" id="KW-0547">Nucleotide-binding</keyword>
<dbReference type="GO" id="GO:0005524">
    <property type="term" value="F:ATP binding"/>
    <property type="evidence" value="ECO:0007669"/>
    <property type="project" value="UniProtKB-KW"/>
</dbReference>
<accession>A0A552EC22</accession>
<gene>
    <name evidence="2" type="ORF">EWV78_19490</name>
</gene>
<evidence type="ECO:0000313" key="2">
    <source>
        <dbReference type="EMBL" id="TRU31913.1"/>
    </source>
</evidence>
<proteinExistence type="predicted"/>
<protein>
    <submittedName>
        <fullName evidence="2">ATP-binding protein</fullName>
    </submittedName>
</protein>
<dbReference type="InterPro" id="IPR051396">
    <property type="entry name" value="Bact_Antivir_Def_Nuclease"/>
</dbReference>
<keyword evidence="2" id="KW-0067">ATP-binding</keyword>
<dbReference type="Proteomes" id="UP000315113">
    <property type="component" value="Unassembled WGS sequence"/>
</dbReference>
<dbReference type="AlphaFoldDB" id="A0A552EC22"/>
<feature type="domain" description="Endonuclease GajA/Old nuclease/RecF-like AAA" evidence="1">
    <location>
        <begin position="3"/>
        <end position="389"/>
    </location>
</feature>
<comment type="caution">
    <text evidence="2">The sequence shown here is derived from an EMBL/GenBank/DDBJ whole genome shotgun (WGS) entry which is preliminary data.</text>
</comment>
<dbReference type="PANTHER" id="PTHR43581:SF4">
    <property type="entry name" value="ATP_GTP PHOSPHATASE"/>
    <property type="match status" value="1"/>
</dbReference>
<sequence>MMKIKLWNLGSIKEAEVDLRPLTVIIGPNNSNKTYIAYSIYGLWINRHDRLRFRDDILKKIEFTNQADHWSLKIDRRFYDVISEVIQSSASEFSGIKLQSFFQDSSGKIFDETKFSIEISEDDIKTAIEKVLAHIIEYRQSLASFGIKKIERSDNNNEILFYPEKEAEIYDYKNMVLLDFVAGVVTFSFSDILPLPAERNAFINTYKMLGNRRYKLLKGNQRELLTQGRINRRINRDRQLELLKEQGDIRYPQPVEDFLDFLTDIELENKPDPIAKNKNDFQKLADQIEKYIQNNNKTIFKKTKIGGREIKVSVKRSLEIDLYNASSSIKQLAPLLLYLRYRAKSGDFLVIDEPEMNLHPESQVKLLESLAILVNLGVRILLTTHSPYLMAHLNNIVNGNHQNPELLAEQAKLLYLQDSRAFLKMEQVSAYEMKNNQLLSLHDPEYGIRWDTLSDVSVDIQQKFFAIYEAGQQNQETEEGCSSEEE</sequence>
<dbReference type="InterPro" id="IPR041685">
    <property type="entry name" value="AAA_GajA/Old/RecF-like"/>
</dbReference>